<evidence type="ECO:0000313" key="12">
    <source>
        <dbReference type="EMBL" id="KAK2069903.1"/>
    </source>
</evidence>
<evidence type="ECO:0000256" key="7">
    <source>
        <dbReference type="ARBA" id="ARBA00023277"/>
    </source>
</evidence>
<dbReference type="Pfam" id="PF00933">
    <property type="entry name" value="Glyco_hydro_3"/>
    <property type="match status" value="1"/>
</dbReference>
<dbReference type="PANTHER" id="PTHR42715">
    <property type="entry name" value="BETA-GLUCOSIDASE"/>
    <property type="match status" value="1"/>
</dbReference>
<dbReference type="InterPro" id="IPR026891">
    <property type="entry name" value="Fn3-like"/>
</dbReference>
<evidence type="ECO:0000256" key="9">
    <source>
        <dbReference type="ARBA" id="ARBA00023326"/>
    </source>
</evidence>
<protein>
    <recommendedName>
        <fullName evidence="4">beta-glucosidase</fullName>
        <ecNumber evidence="4">3.2.1.21</ecNumber>
    </recommendedName>
</protein>
<accession>A0AAD9MDH3</accession>
<comment type="caution">
    <text evidence="12">The sequence shown here is derived from an EMBL/GenBank/DDBJ whole genome shotgun (WGS) entry which is preliminary data.</text>
</comment>
<dbReference type="GO" id="GO:0008422">
    <property type="term" value="F:beta-glucosidase activity"/>
    <property type="evidence" value="ECO:0007669"/>
    <property type="project" value="UniProtKB-EC"/>
</dbReference>
<dbReference type="InterPro" id="IPR002772">
    <property type="entry name" value="Glyco_hydro_3_C"/>
</dbReference>
<dbReference type="InterPro" id="IPR001764">
    <property type="entry name" value="Glyco_hydro_3_N"/>
</dbReference>
<dbReference type="InterPro" id="IPR013783">
    <property type="entry name" value="Ig-like_fold"/>
</dbReference>
<dbReference type="SMART" id="SM01217">
    <property type="entry name" value="Fn3_like"/>
    <property type="match status" value="1"/>
</dbReference>
<dbReference type="Gene3D" id="3.20.20.300">
    <property type="entry name" value="Glycoside hydrolase, family 3, N-terminal domain"/>
    <property type="match status" value="1"/>
</dbReference>
<evidence type="ECO:0000256" key="5">
    <source>
        <dbReference type="ARBA" id="ARBA00022801"/>
    </source>
</evidence>
<comment type="catalytic activity">
    <reaction evidence="1">
        <text>Hydrolysis of terminal, non-reducing beta-D-glucosyl residues with release of beta-D-glucose.</text>
        <dbReference type="EC" id="3.2.1.21"/>
    </reaction>
</comment>
<proteinExistence type="inferred from homology"/>
<comment type="pathway">
    <text evidence="2">Glycan metabolism; cellulose degradation.</text>
</comment>
<evidence type="ECO:0000256" key="2">
    <source>
        <dbReference type="ARBA" id="ARBA00004987"/>
    </source>
</evidence>
<evidence type="ECO:0000256" key="8">
    <source>
        <dbReference type="ARBA" id="ARBA00023295"/>
    </source>
</evidence>
<keyword evidence="9" id="KW-0624">Polysaccharide degradation</keyword>
<feature type="signal peptide" evidence="10">
    <location>
        <begin position="1"/>
        <end position="19"/>
    </location>
</feature>
<dbReference type="InterPro" id="IPR036881">
    <property type="entry name" value="Glyco_hydro_3_C_sf"/>
</dbReference>
<dbReference type="Gene3D" id="3.40.50.1700">
    <property type="entry name" value="Glycoside hydrolase family 3 C-terminal domain"/>
    <property type="match status" value="1"/>
</dbReference>
<dbReference type="PANTHER" id="PTHR42715:SF10">
    <property type="entry name" value="BETA-GLUCOSIDASE"/>
    <property type="match status" value="1"/>
</dbReference>
<dbReference type="Proteomes" id="UP001217918">
    <property type="component" value="Unassembled WGS sequence"/>
</dbReference>
<keyword evidence="5" id="KW-0378">Hydrolase</keyword>
<dbReference type="Gene3D" id="2.60.40.10">
    <property type="entry name" value="Immunoglobulins"/>
    <property type="match status" value="1"/>
</dbReference>
<keyword evidence="8" id="KW-0326">Glycosidase</keyword>
<keyword evidence="7" id="KW-0119">Carbohydrate metabolism</keyword>
<dbReference type="GO" id="GO:0000272">
    <property type="term" value="P:polysaccharide catabolic process"/>
    <property type="evidence" value="ECO:0007669"/>
    <property type="project" value="UniProtKB-KW"/>
</dbReference>
<dbReference type="InterPro" id="IPR050288">
    <property type="entry name" value="Cellulose_deg_GH3"/>
</dbReference>
<keyword evidence="13" id="KW-1185">Reference proteome</keyword>
<dbReference type="Gene3D" id="2.60.120.380">
    <property type="match status" value="1"/>
</dbReference>
<dbReference type="AlphaFoldDB" id="A0AAD9MDH3"/>
<evidence type="ECO:0000259" key="11">
    <source>
        <dbReference type="SMART" id="SM01217"/>
    </source>
</evidence>
<evidence type="ECO:0000256" key="3">
    <source>
        <dbReference type="ARBA" id="ARBA00005336"/>
    </source>
</evidence>
<feature type="domain" description="Fibronectin type III-like" evidence="11">
    <location>
        <begin position="805"/>
        <end position="881"/>
    </location>
</feature>
<evidence type="ECO:0000256" key="1">
    <source>
        <dbReference type="ARBA" id="ARBA00000448"/>
    </source>
</evidence>
<gene>
    <name evidence="12" type="ORF">P8C59_004446</name>
</gene>
<dbReference type="InterPro" id="IPR017853">
    <property type="entry name" value="GH"/>
</dbReference>
<name>A0AAD9MDH3_9PEZI</name>
<sequence>MICREAVLCWPLGLAIVSAFRVTHVPRPFEPGRIAVPWKTGNTRVNELVEALTPDEKLSLVHGSMNPGTQNFADYSDDVGRLGIPALNLADGEAGVNAVADATMLPSQLNVGATFSRAIAYQHGAVGGKEARLLNASVLLAPRVNILRDPFTGNFWQSYSEDPYLNAELGTRGVWGIQDQGTMPAAKQIGASSTGASRGDINSQVDLQVLHEVYLAAHEALVKADVPIVICSSTMVNGEPVCESDEILYETLRGDWNFTGIVMSDKGGDERFTTSTAASQIMAGLDWDYGPSSSYRYALKEAIYERKTVSESYLNRTVHRILSIYDKVGLLDGKGSQGRYAGPLLDTKDLPQDVVEQHGYSAFEIAVRSAVLLKNFNKTLPVSKDANIAVIGPSGLQLTSGAGYGERAFGIRSRKISPWDALQTASPNREVKRAVGVDTHGIVVPAWALRTFDGRPGIRRDDTEGNTVVDPVLNFAGDTALPAGIGFDWTGQILAPEAGFYRIAVQRYYPSTGSRIGNDPAYERIADSGLGTIQWTIDDVGFLKSMRLRGDGGLRPWGAAIPTLDNWDEVGIDLNLTAGWHNLSIGVPPLFKGDKTQVRLAWTPPVGRRARIEEAVKLAAEVDVPIVFAHAESPAQVGMQLLQGHDELIAAVAKANKNTVVVLHNAEPVLMPWLDDVAAVLWMGHPGQEGGRAVADLLMGASSPQGRLPVTYPASVATSLTRSPAQPERVNTTTGTAVFSEGINSGYRWYLASQTKTLFPFGYGLSYTEFEYKNLQLTVKRNEGEEVGIEVSVDVSNVGTVLGNVVPQLYIGPPKEADRDYKGIQFPVTKLVGFNNVEIRPGQMIPSKHYVSARQLSFWNPATRTWEVAKGTRQIWVGANAESRILVGEVTL</sequence>
<dbReference type="InterPro" id="IPR036962">
    <property type="entry name" value="Glyco_hydro_3_N_sf"/>
</dbReference>
<dbReference type="EC" id="3.2.1.21" evidence="4"/>
<keyword evidence="10" id="KW-0732">Signal</keyword>
<evidence type="ECO:0000256" key="6">
    <source>
        <dbReference type="ARBA" id="ARBA00023180"/>
    </source>
</evidence>
<comment type="similarity">
    <text evidence="3">Belongs to the glycosyl hydrolase 3 family.</text>
</comment>
<dbReference type="Pfam" id="PF14310">
    <property type="entry name" value="Fn3-like"/>
    <property type="match status" value="1"/>
</dbReference>
<keyword evidence="6" id="KW-0325">Glycoprotein</keyword>
<evidence type="ECO:0000256" key="10">
    <source>
        <dbReference type="SAM" id="SignalP"/>
    </source>
</evidence>
<evidence type="ECO:0000313" key="13">
    <source>
        <dbReference type="Proteomes" id="UP001217918"/>
    </source>
</evidence>
<dbReference type="EMBL" id="JAQQPM010000003">
    <property type="protein sequence ID" value="KAK2069903.1"/>
    <property type="molecule type" value="Genomic_DNA"/>
</dbReference>
<dbReference type="SUPFAM" id="SSF51445">
    <property type="entry name" value="(Trans)glycosidases"/>
    <property type="match status" value="1"/>
</dbReference>
<evidence type="ECO:0000256" key="4">
    <source>
        <dbReference type="ARBA" id="ARBA00012744"/>
    </source>
</evidence>
<dbReference type="PRINTS" id="PR00133">
    <property type="entry name" value="GLHYDRLASE3"/>
</dbReference>
<feature type="chain" id="PRO_5041975577" description="beta-glucosidase" evidence="10">
    <location>
        <begin position="20"/>
        <end position="892"/>
    </location>
</feature>
<organism evidence="12 13">
    <name type="scientific">Phyllachora maydis</name>
    <dbReference type="NCBI Taxonomy" id="1825666"/>
    <lineage>
        <taxon>Eukaryota</taxon>
        <taxon>Fungi</taxon>
        <taxon>Dikarya</taxon>
        <taxon>Ascomycota</taxon>
        <taxon>Pezizomycotina</taxon>
        <taxon>Sordariomycetes</taxon>
        <taxon>Sordariomycetidae</taxon>
        <taxon>Phyllachorales</taxon>
        <taxon>Phyllachoraceae</taxon>
        <taxon>Phyllachora</taxon>
    </lineage>
</organism>
<dbReference type="Pfam" id="PF01915">
    <property type="entry name" value="Glyco_hydro_3_C"/>
    <property type="match status" value="1"/>
</dbReference>
<dbReference type="SUPFAM" id="SSF52279">
    <property type="entry name" value="Beta-D-glucan exohydrolase, C-terminal domain"/>
    <property type="match status" value="1"/>
</dbReference>
<reference evidence="12" key="1">
    <citation type="journal article" date="2023" name="Mol. Plant Microbe Interact.">
        <title>Elucidating the Obligate Nature and Biological Capacity of an Invasive Fungal Corn Pathogen.</title>
        <authorList>
            <person name="MacCready J.S."/>
            <person name="Roggenkamp E.M."/>
            <person name="Gdanetz K."/>
            <person name="Chilvers M.I."/>
        </authorList>
    </citation>
    <scope>NUCLEOTIDE SEQUENCE</scope>
    <source>
        <strain evidence="12">PM02</strain>
    </source>
</reference>